<accession>A0A498SSH1</accession>
<dbReference type="STRING" id="6277.A0A498SSH1"/>
<evidence type="ECO:0000313" key="3">
    <source>
        <dbReference type="Proteomes" id="UP000276991"/>
    </source>
</evidence>
<evidence type="ECO:0000256" key="1">
    <source>
        <dbReference type="SAM" id="MobiDB-lite"/>
    </source>
</evidence>
<organism evidence="2 3">
    <name type="scientific">Acanthocheilonema viteae</name>
    <name type="common">Filarial nematode worm</name>
    <name type="synonym">Dipetalonema viteae</name>
    <dbReference type="NCBI Taxonomy" id="6277"/>
    <lineage>
        <taxon>Eukaryota</taxon>
        <taxon>Metazoa</taxon>
        <taxon>Ecdysozoa</taxon>
        <taxon>Nematoda</taxon>
        <taxon>Chromadorea</taxon>
        <taxon>Rhabditida</taxon>
        <taxon>Spirurina</taxon>
        <taxon>Spiruromorpha</taxon>
        <taxon>Filarioidea</taxon>
        <taxon>Onchocercidae</taxon>
        <taxon>Acanthocheilonema</taxon>
    </lineage>
</organism>
<feature type="region of interest" description="Disordered" evidence="1">
    <location>
        <begin position="113"/>
        <end position="261"/>
    </location>
</feature>
<evidence type="ECO:0000313" key="2">
    <source>
        <dbReference type="EMBL" id="VBB35259.1"/>
    </source>
</evidence>
<proteinExistence type="predicted"/>
<reference evidence="2 3" key="1">
    <citation type="submission" date="2018-08" db="EMBL/GenBank/DDBJ databases">
        <authorList>
            <person name="Laetsch R D."/>
            <person name="Stevens L."/>
            <person name="Kumar S."/>
            <person name="Blaxter L. M."/>
        </authorList>
    </citation>
    <scope>NUCLEOTIDE SEQUENCE [LARGE SCALE GENOMIC DNA]</scope>
</reference>
<dbReference type="EMBL" id="UPTC01005280">
    <property type="protein sequence ID" value="VBB35259.1"/>
    <property type="molecule type" value="Genomic_DNA"/>
</dbReference>
<feature type="compositionally biased region" description="Polar residues" evidence="1">
    <location>
        <begin position="120"/>
        <end position="148"/>
    </location>
</feature>
<feature type="compositionally biased region" description="Polar residues" evidence="1">
    <location>
        <begin position="225"/>
        <end position="261"/>
    </location>
</feature>
<dbReference type="Proteomes" id="UP000276991">
    <property type="component" value="Unassembled WGS sequence"/>
</dbReference>
<dbReference type="OrthoDB" id="5874817at2759"/>
<protein>
    <submittedName>
        <fullName evidence="2">Uncharacterized protein</fullName>
    </submittedName>
</protein>
<feature type="compositionally biased region" description="Polar residues" evidence="1">
    <location>
        <begin position="172"/>
        <end position="202"/>
    </location>
</feature>
<sequence>MENIAEGATKTAIREVVPQHVVPAVENIEAIETDELEVQTPEQIGAIVKEHNNEKETKQIEIIPTYVWPTTENHPADSTRSFIERKPSTDWAKKAVILPPKFETAKIQKTQVHFNEKKTNTQTSATNKSASTESTGPTSALSTTSSKLGQKEDKSVLRKSILNMAKDDTKKANASVNATNKSVSTESSRPTSALSTTSSFSGQKEDKPVLQKSILNMAKDDTKKANASVNATNKSVSTESSRPTSALSTTSSFSGQKVSKK</sequence>
<gene>
    <name evidence="2" type="ORF">NAV_LOCUS10050</name>
</gene>
<dbReference type="AlphaFoldDB" id="A0A498SSH1"/>
<name>A0A498SSH1_ACAVI</name>
<keyword evidence="3" id="KW-1185">Reference proteome</keyword>